<evidence type="ECO:0000256" key="1">
    <source>
        <dbReference type="SAM" id="MobiDB-lite"/>
    </source>
</evidence>
<dbReference type="PRINTS" id="PR00111">
    <property type="entry name" value="ABHYDROLASE"/>
</dbReference>
<gene>
    <name evidence="3" type="ORF">LCGC14_0469310</name>
</gene>
<dbReference type="InterPro" id="IPR000073">
    <property type="entry name" value="AB_hydrolase_1"/>
</dbReference>
<dbReference type="InterPro" id="IPR022742">
    <property type="entry name" value="Hydrolase_4"/>
</dbReference>
<dbReference type="Gene3D" id="3.40.50.1820">
    <property type="entry name" value="alpha/beta hydrolase"/>
    <property type="match status" value="1"/>
</dbReference>
<comment type="caution">
    <text evidence="3">The sequence shown here is derived from an EMBL/GenBank/DDBJ whole genome shotgun (WGS) entry which is preliminary data.</text>
</comment>
<dbReference type="EMBL" id="LAZR01000494">
    <property type="protein sequence ID" value="KKN66675.1"/>
    <property type="molecule type" value="Genomic_DNA"/>
</dbReference>
<feature type="region of interest" description="Disordered" evidence="1">
    <location>
        <begin position="1"/>
        <end position="29"/>
    </location>
</feature>
<feature type="domain" description="Serine aminopeptidase S33" evidence="2">
    <location>
        <begin position="46"/>
        <end position="302"/>
    </location>
</feature>
<name>A0A0F9SCR1_9ZZZZ</name>
<dbReference type="AlphaFoldDB" id="A0A0F9SCR1"/>
<dbReference type="InterPro" id="IPR029058">
    <property type="entry name" value="AB_hydrolase_fold"/>
</dbReference>
<dbReference type="Pfam" id="PF12146">
    <property type="entry name" value="Hydrolase_4"/>
    <property type="match status" value="1"/>
</dbReference>
<protein>
    <recommendedName>
        <fullName evidence="2">Serine aminopeptidase S33 domain-containing protein</fullName>
    </recommendedName>
</protein>
<dbReference type="PANTHER" id="PTHR11614">
    <property type="entry name" value="PHOSPHOLIPASE-RELATED"/>
    <property type="match status" value="1"/>
</dbReference>
<evidence type="ECO:0000313" key="3">
    <source>
        <dbReference type="EMBL" id="KKN66675.1"/>
    </source>
</evidence>
<sequence length="323" mass="35551">MNEAFDRSELVSSAGNPAPPGISASSFRTPDGKRLRYAIAPSQLPRTRGTIILLQGRNEAIEKYFETIRDLTGRGYMVVTFDWRGQGGSQRLIRNTRLGYVRKFRNYVNDLESFVQDVMLPDCRGPYAILAHSMGGLIALQASPRLMNVIERMVLSAPLISFPPGRIGLRGLNRVARLAQLVGLGRLPTHPFQNRNHSPSPATSVLTSDPRRLKRNQALAQAAPQLFLGSPTIAWLAAVSGAMVRLTDSDWIARLAIPTLIIGAGDDRVVATPAAERLAWRMRSGSSLTIPFARHELLQEADRFREPFLEAFDAFVGGALPLD</sequence>
<evidence type="ECO:0000259" key="2">
    <source>
        <dbReference type="Pfam" id="PF12146"/>
    </source>
</evidence>
<dbReference type="InterPro" id="IPR051044">
    <property type="entry name" value="MAG_DAG_Lipase"/>
</dbReference>
<proteinExistence type="predicted"/>
<dbReference type="SUPFAM" id="SSF53474">
    <property type="entry name" value="alpha/beta-Hydrolases"/>
    <property type="match status" value="1"/>
</dbReference>
<organism evidence="3">
    <name type="scientific">marine sediment metagenome</name>
    <dbReference type="NCBI Taxonomy" id="412755"/>
    <lineage>
        <taxon>unclassified sequences</taxon>
        <taxon>metagenomes</taxon>
        <taxon>ecological metagenomes</taxon>
    </lineage>
</organism>
<accession>A0A0F9SCR1</accession>
<reference evidence="3" key="1">
    <citation type="journal article" date="2015" name="Nature">
        <title>Complex archaea that bridge the gap between prokaryotes and eukaryotes.</title>
        <authorList>
            <person name="Spang A."/>
            <person name="Saw J.H."/>
            <person name="Jorgensen S.L."/>
            <person name="Zaremba-Niedzwiedzka K."/>
            <person name="Martijn J."/>
            <person name="Lind A.E."/>
            <person name="van Eijk R."/>
            <person name="Schleper C."/>
            <person name="Guy L."/>
            <person name="Ettema T.J."/>
        </authorList>
    </citation>
    <scope>NUCLEOTIDE SEQUENCE</scope>
</reference>